<evidence type="ECO:0000313" key="2">
    <source>
        <dbReference type="EMBL" id="CUS42247.1"/>
    </source>
</evidence>
<dbReference type="InterPro" id="IPR036249">
    <property type="entry name" value="Thioredoxin-like_sf"/>
</dbReference>
<dbReference type="Pfam" id="PF10262">
    <property type="entry name" value="Rdx"/>
    <property type="match status" value="1"/>
</dbReference>
<dbReference type="NCBIfam" id="TIGR02174">
    <property type="entry name" value="CXXU_selWTH"/>
    <property type="match status" value="1"/>
</dbReference>
<dbReference type="InterPro" id="IPR011893">
    <property type="entry name" value="Selenoprotein_Rdx-typ"/>
</dbReference>
<evidence type="ECO:0000256" key="1">
    <source>
        <dbReference type="ARBA" id="ARBA00023284"/>
    </source>
</evidence>
<gene>
    <name evidence="2" type="ORF">MGWOODY_Tha588</name>
</gene>
<name>A0A160TFM6_9ZZZZ</name>
<dbReference type="PANTHER" id="PTHR36417">
    <property type="entry name" value="SELENOPROTEIN DOMAIN PROTEIN (AFU_ORTHOLOGUE AFUA_1G05220)"/>
    <property type="match status" value="1"/>
</dbReference>
<dbReference type="Gene3D" id="3.40.30.10">
    <property type="entry name" value="Glutaredoxin"/>
    <property type="match status" value="1"/>
</dbReference>
<reference evidence="2" key="1">
    <citation type="submission" date="2015-10" db="EMBL/GenBank/DDBJ databases">
        <authorList>
            <person name="Gilbert D.G."/>
        </authorList>
    </citation>
    <scope>NUCLEOTIDE SEQUENCE</scope>
</reference>
<dbReference type="EMBL" id="CZQC01000064">
    <property type="protein sequence ID" value="CUS42247.1"/>
    <property type="molecule type" value="Genomic_DNA"/>
</dbReference>
<dbReference type="SUPFAM" id="SSF52833">
    <property type="entry name" value="Thioredoxin-like"/>
    <property type="match status" value="1"/>
</dbReference>
<proteinExistence type="predicted"/>
<dbReference type="AlphaFoldDB" id="A0A160TFM6"/>
<keyword evidence="1" id="KW-0676">Redox-active center</keyword>
<protein>
    <submittedName>
        <fullName evidence="2">SelT/selW/selH selenoprotein domain</fullName>
    </submittedName>
</protein>
<accession>A0A160TFM6</accession>
<dbReference type="PANTHER" id="PTHR36417:SF2">
    <property type="entry name" value="SELENOPROTEIN DOMAIN PROTEIN (AFU_ORTHOLOGUE AFUA_1G05220)"/>
    <property type="match status" value="1"/>
</dbReference>
<organism evidence="2">
    <name type="scientific">hydrothermal vent metagenome</name>
    <dbReference type="NCBI Taxonomy" id="652676"/>
    <lineage>
        <taxon>unclassified sequences</taxon>
        <taxon>metagenomes</taxon>
        <taxon>ecological metagenomes</taxon>
    </lineage>
</organism>
<sequence>MSKPTVRIRFCEGCKWGLRAGWYAQELFSTFNGQLAGIFMEVGESGDFQVWVDDICLWDRRKDEGFPEAADLKRRLRDAISAEMSLGHCDLPERQITDNAGADQS</sequence>